<protein>
    <submittedName>
        <fullName evidence="3">DUF5655 domain-containing protein</fullName>
    </submittedName>
</protein>
<feature type="region of interest" description="Disordered" evidence="1">
    <location>
        <begin position="50"/>
        <end position="80"/>
    </location>
</feature>
<dbReference type="EMBL" id="JAPNUD010000077">
    <property type="protein sequence ID" value="MDA0643818.1"/>
    <property type="molecule type" value="Genomic_DNA"/>
</dbReference>
<dbReference type="Pfam" id="PF18899">
    <property type="entry name" value="DUF5655"/>
    <property type="match status" value="1"/>
</dbReference>
<name>A0ABT4T3T5_9ACTN</name>
<accession>A0ABT4T3T5</accession>
<gene>
    <name evidence="3" type="ORF">OUY24_24580</name>
</gene>
<evidence type="ECO:0000313" key="3">
    <source>
        <dbReference type="EMBL" id="MDA0643818.1"/>
    </source>
</evidence>
<keyword evidence="4" id="KW-1185">Reference proteome</keyword>
<evidence type="ECO:0000256" key="1">
    <source>
        <dbReference type="SAM" id="MobiDB-lite"/>
    </source>
</evidence>
<dbReference type="Pfam" id="PF14117">
    <property type="entry name" value="DUF4287"/>
    <property type="match status" value="1"/>
</dbReference>
<comment type="caution">
    <text evidence="3">The sequence shown here is derived from an EMBL/GenBank/DDBJ whole genome shotgun (WGS) entry which is preliminary data.</text>
</comment>
<dbReference type="InterPro" id="IPR043714">
    <property type="entry name" value="DUF5655"/>
</dbReference>
<evidence type="ECO:0000259" key="2">
    <source>
        <dbReference type="Pfam" id="PF18899"/>
    </source>
</evidence>
<proteinExistence type="predicted"/>
<dbReference type="InterPro" id="IPR025629">
    <property type="entry name" value="DUF4287"/>
</dbReference>
<sequence length="190" mass="20359">MALSGAEMLVRVAASLPDKTGKSLEEWVASVGESGLDPLDQRAVRQWLKSEHGLTKPQQEAVATAAAKEAGWSEPTADDHLAAQYDGSRQALKPIYEALVEAATGLGGDVTLEVRAGFVAVNRKRQFAAIQPATASRMDLGLRFTDPPADQRLKQATAPGQSTHKLGLTAVEQVDDEVRALLRQAYEQNA</sequence>
<dbReference type="Proteomes" id="UP001212498">
    <property type="component" value="Unassembled WGS sequence"/>
</dbReference>
<dbReference type="RefSeq" id="WP_271277989.1">
    <property type="nucleotide sequence ID" value="NZ_BAABFD010000005.1"/>
</dbReference>
<feature type="domain" description="DUF5655" evidence="2">
    <location>
        <begin position="83"/>
        <end position="189"/>
    </location>
</feature>
<feature type="compositionally biased region" description="Low complexity" evidence="1">
    <location>
        <begin position="61"/>
        <end position="70"/>
    </location>
</feature>
<organism evidence="3 4">
    <name type="scientific">Nonomuraea ferruginea</name>
    <dbReference type="NCBI Taxonomy" id="46174"/>
    <lineage>
        <taxon>Bacteria</taxon>
        <taxon>Bacillati</taxon>
        <taxon>Actinomycetota</taxon>
        <taxon>Actinomycetes</taxon>
        <taxon>Streptosporangiales</taxon>
        <taxon>Streptosporangiaceae</taxon>
        <taxon>Nonomuraea</taxon>
    </lineage>
</organism>
<reference evidence="3 4" key="1">
    <citation type="submission" date="2022-11" db="EMBL/GenBank/DDBJ databases">
        <title>Nonomuraea corallina sp. nov., a new species of the genus Nonomuraea isolated from sea side sediment in Thai sea.</title>
        <authorList>
            <person name="Ngamcharungchit C."/>
            <person name="Matsumoto A."/>
            <person name="Suriyachadkun C."/>
            <person name="Panbangred W."/>
            <person name="Inahashi Y."/>
            <person name="Intra B."/>
        </authorList>
    </citation>
    <scope>NUCLEOTIDE SEQUENCE [LARGE SCALE GENOMIC DNA]</scope>
    <source>
        <strain evidence="3 4">DSM 43553</strain>
    </source>
</reference>
<evidence type="ECO:0000313" key="4">
    <source>
        <dbReference type="Proteomes" id="UP001212498"/>
    </source>
</evidence>